<dbReference type="SUPFAM" id="SSF52266">
    <property type="entry name" value="SGNH hydrolase"/>
    <property type="match status" value="1"/>
</dbReference>
<feature type="region of interest" description="Disordered" evidence="1">
    <location>
        <begin position="167"/>
        <end position="189"/>
    </location>
</feature>
<dbReference type="InterPro" id="IPR003961">
    <property type="entry name" value="FN3_dom"/>
</dbReference>
<dbReference type="PANTHER" id="PTHR30383">
    <property type="entry name" value="THIOESTERASE 1/PROTEASE 1/LYSOPHOSPHOLIPASE L1"/>
    <property type="match status" value="1"/>
</dbReference>
<accession>A0A9Q9AHJ8</accession>
<dbReference type="Proteomes" id="UP001056384">
    <property type="component" value="Chromosome 2"/>
</dbReference>
<evidence type="ECO:0000256" key="1">
    <source>
        <dbReference type="SAM" id="MobiDB-lite"/>
    </source>
</evidence>
<gene>
    <name evidence="3" type="ORF">Slin15195_G025240</name>
</gene>
<dbReference type="InterPro" id="IPR036116">
    <property type="entry name" value="FN3_sf"/>
</dbReference>
<keyword evidence="4" id="KW-1185">Reference proteome</keyword>
<dbReference type="Pfam" id="PF00041">
    <property type="entry name" value="fn3"/>
    <property type="match status" value="1"/>
</dbReference>
<dbReference type="GO" id="GO:0006629">
    <property type="term" value="P:lipid metabolic process"/>
    <property type="evidence" value="ECO:0007669"/>
    <property type="project" value="InterPro"/>
</dbReference>
<dbReference type="InterPro" id="IPR013783">
    <property type="entry name" value="Ig-like_fold"/>
</dbReference>
<dbReference type="GO" id="GO:0004622">
    <property type="term" value="F:phosphatidylcholine lysophospholipase activity"/>
    <property type="evidence" value="ECO:0007669"/>
    <property type="project" value="TreeGrafter"/>
</dbReference>
<organism evidence="3 4">
    <name type="scientific">Septoria linicola</name>
    <dbReference type="NCBI Taxonomy" id="215465"/>
    <lineage>
        <taxon>Eukaryota</taxon>
        <taxon>Fungi</taxon>
        <taxon>Dikarya</taxon>
        <taxon>Ascomycota</taxon>
        <taxon>Pezizomycotina</taxon>
        <taxon>Dothideomycetes</taxon>
        <taxon>Dothideomycetidae</taxon>
        <taxon>Mycosphaerellales</taxon>
        <taxon>Mycosphaerellaceae</taxon>
        <taxon>Septoria</taxon>
    </lineage>
</organism>
<dbReference type="SUPFAM" id="SSF49265">
    <property type="entry name" value="Fibronectin type III"/>
    <property type="match status" value="2"/>
</dbReference>
<evidence type="ECO:0000259" key="2">
    <source>
        <dbReference type="PROSITE" id="PS50853"/>
    </source>
</evidence>
<feature type="domain" description="Fibronectin type-III" evidence="2">
    <location>
        <begin position="474"/>
        <end position="578"/>
    </location>
</feature>
<dbReference type="InterPro" id="IPR036514">
    <property type="entry name" value="SGNH_hydro_sf"/>
</dbReference>
<dbReference type="AlphaFoldDB" id="A0A9Q9AHJ8"/>
<feature type="compositionally biased region" description="Pro residues" evidence="1">
    <location>
        <begin position="172"/>
        <end position="181"/>
    </location>
</feature>
<dbReference type="PROSITE" id="PS50853">
    <property type="entry name" value="FN3"/>
    <property type="match status" value="1"/>
</dbReference>
<dbReference type="CDD" id="cd00063">
    <property type="entry name" value="FN3"/>
    <property type="match status" value="1"/>
</dbReference>
<reference evidence="3" key="1">
    <citation type="submission" date="2022-06" db="EMBL/GenBank/DDBJ databases">
        <title>Complete genome sequences of two strains of the flax pathogen Septoria linicola.</title>
        <authorList>
            <person name="Lapalu N."/>
            <person name="Simon A."/>
            <person name="Demenou B."/>
            <person name="Paumier D."/>
            <person name="Guillot M.-P."/>
            <person name="Gout L."/>
            <person name="Valade R."/>
        </authorList>
    </citation>
    <scope>NUCLEOTIDE SEQUENCE</scope>
    <source>
        <strain evidence="3">SE15195</strain>
    </source>
</reference>
<evidence type="ECO:0000313" key="4">
    <source>
        <dbReference type="Proteomes" id="UP001056384"/>
    </source>
</evidence>
<protein>
    <submittedName>
        <fullName evidence="3">Fibronectin type III, lipase, GDSL, active, immunoglobulin-like, SGNH hydrolase superfamily</fullName>
    </submittedName>
</protein>
<dbReference type="PANTHER" id="PTHR30383:SF5">
    <property type="entry name" value="SGNH HYDROLASE-TYPE ESTERASE DOMAIN-CONTAINING PROTEIN"/>
    <property type="match status" value="1"/>
</dbReference>
<dbReference type="EMBL" id="CP099419">
    <property type="protein sequence ID" value="USW49205.1"/>
    <property type="molecule type" value="Genomic_DNA"/>
</dbReference>
<evidence type="ECO:0000313" key="3">
    <source>
        <dbReference type="EMBL" id="USW49205.1"/>
    </source>
</evidence>
<dbReference type="InterPro" id="IPR051532">
    <property type="entry name" value="Ester_Hydrolysis_Enzymes"/>
</dbReference>
<proteinExistence type="predicted"/>
<dbReference type="PROSITE" id="PS01098">
    <property type="entry name" value="LIPASE_GDSL_SER"/>
    <property type="match status" value="1"/>
</dbReference>
<keyword evidence="3" id="KW-0378">Hydrolase</keyword>
<sequence length="673" mass="74634">MANAQRHHHEQAMDDIVSSSLAQLSIHNAEQDLSKKHRKILILGDSITHGGEGDYTWRYRLWQWFKQESLLASSQKVDTRSLGSQESLDAPSRQTQAPESINAALSEQARCDPNLKSLMELVATGDAPKSQLTRLREHVNANESQARVDTPTSSRVLVSFVGPYTGVKGRDPPTPIHPAPLPGEDDPAQRPAERIPWGYSQDVDTQFAGGCRHFATWGYQAFQCKEAIAEVVRDWQPDLVLSLLGFNDVGWWVSDADGTLESIRAIVENTRAVKADVDFAFGNIVNRTYLEGREDLLENTKRFNDLLPVKAEEWTKKGSRVISADVASQYDSGPQYRDWAPAAYDGLHPSALGEYQIAKAFSIALHREFKFGSQPLSIPSTIPKRNLQAPAGVESRSTPMGVRVIWTDVYGAEYQVRHRKVDQADWSTNQTQTPRTDIEIHTGEQIEVQVRSCHGFEHGPWTEICKCKCTHKSIPAPRNVKTRSTASGFSVTWSPPPSIGLLKQADADISRYEVLYKDGDRGDMFPTIQGASETSATVKDLPSGHVIDLILVRAWIFSQNAWSFGQWASGRAVRVGDHSAPRRPLDLRIEGRAGQDGAVKLAWDRSGDKSAAGYLVYVRALDRGVAETAGVVVRETRKEVGCMGHAWNYEFSVSAVNGEWESERSAGVVPPRD</sequence>
<dbReference type="OrthoDB" id="2119228at2759"/>
<feature type="region of interest" description="Disordered" evidence="1">
    <location>
        <begin position="79"/>
        <end position="99"/>
    </location>
</feature>
<dbReference type="Gene3D" id="2.60.40.10">
    <property type="entry name" value="Immunoglobulins"/>
    <property type="match status" value="2"/>
</dbReference>
<dbReference type="InterPro" id="IPR008265">
    <property type="entry name" value="Lipase_GDSL_AS"/>
</dbReference>
<name>A0A9Q9AHJ8_9PEZI</name>
<dbReference type="Gene3D" id="3.40.50.1110">
    <property type="entry name" value="SGNH hydrolase"/>
    <property type="match status" value="2"/>
</dbReference>